<dbReference type="AlphaFoldDB" id="E3M1R1"/>
<dbReference type="eggNOG" id="KOG3624">
    <property type="taxonomic scope" value="Eukaryota"/>
</dbReference>
<feature type="compositionally biased region" description="Basic and acidic residues" evidence="8">
    <location>
        <begin position="27"/>
        <end position="42"/>
    </location>
</feature>
<dbReference type="InterPro" id="IPR018497">
    <property type="entry name" value="Peptidase_M13_C"/>
</dbReference>
<dbReference type="GO" id="GO:0046872">
    <property type="term" value="F:metal ion binding"/>
    <property type="evidence" value="ECO:0007669"/>
    <property type="project" value="UniProtKB-KW"/>
</dbReference>
<evidence type="ECO:0000256" key="9">
    <source>
        <dbReference type="SAM" id="Phobius"/>
    </source>
</evidence>
<dbReference type="HOGENOM" id="CLU_006187_5_0_1"/>
<dbReference type="GO" id="GO:0005886">
    <property type="term" value="C:plasma membrane"/>
    <property type="evidence" value="ECO:0007669"/>
    <property type="project" value="TreeGrafter"/>
</dbReference>
<evidence type="ECO:0000256" key="7">
    <source>
        <dbReference type="ARBA" id="ARBA00023049"/>
    </source>
</evidence>
<dbReference type="InterPro" id="IPR008753">
    <property type="entry name" value="Peptidase_M13_N"/>
</dbReference>
<sequence length="768" mass="90105">MDNQEQLVLINPNRNQGSEQIELVDQSQEKASESSEDQEAKPKKVTVSQKRFKIVVISLIAIIIALLIGLVLAIALGKSSKAENSKLETCWTKECMGIASMIKSFQKTSVDPCDDFYGHVCGRYPEHTTDDSGWGHKQLQRLTYQIFSLVRKTKKFSTKPNEQLRIFTKKCMDRAGMDSDSLQYLREDIEKRGGFPLIDPDWNEAKFDLSDMLANYLSLNRKRMGFLSVEPFEAVQDGQIVSLLFLGPGPHFVDSIAFNVSFYKESVAFMLERLLQLENRTMNTAEFSKAYEEIMDLEASFVKLGDYSNIRIDTDDMSKTRNLSELAKMVPEIDWFKIMRALPREATSEEMKEDFIKKIRVHGGGEYFFGEERKVRRLARIATKTPKKTLANYIVIRQIIDVALYYYDKDLPKQGKYYKKGSLQNFCSTLMFNFFPIPSMNIFIEQSEYDMENLKMMERFLNELKEEYEGIFNENQYLEPEIRSFLKKKLKGISARFGYPEYLENQPLLEKMYETLNFEETDTPYQVYTKLWRHRTEQLVEHIVQNTPLNPVHLKMFSLYASYNSYGNNFEVSFPYMIYPWIDVSFPFYSNYGHLAYVVGHEIGHAFDHFHRRLDERGIEHKYWITDTNSSKIEYEKQEKCLRDQYSNYKEPGYDFFMNGTVSRYEIIGDHMGIRAAFRAFKKAQKRETVKLPGFDDATGEQMFFYNYAFRQCDVSDPNFRHEHLKNRPHPTPRYRVNGVVQNIPEFFEAFQCSKNSKMNLETKCKLF</sequence>
<dbReference type="InterPro" id="IPR042089">
    <property type="entry name" value="Peptidase_M13_dom_2"/>
</dbReference>
<keyword evidence="6" id="KW-0862">Zinc</keyword>
<keyword evidence="3" id="KW-0645">Protease</keyword>
<dbReference type="Pfam" id="PF01431">
    <property type="entry name" value="Peptidase_M13"/>
    <property type="match status" value="1"/>
</dbReference>
<dbReference type="FunCoup" id="E3M1R1">
    <property type="interactions" value="81"/>
</dbReference>
<comment type="cofactor">
    <cofactor evidence="1">
        <name>Zn(2+)</name>
        <dbReference type="ChEBI" id="CHEBI:29105"/>
    </cofactor>
</comment>
<dbReference type="Pfam" id="PF05649">
    <property type="entry name" value="Peptidase_M13_N"/>
    <property type="match status" value="1"/>
</dbReference>
<dbReference type="PANTHER" id="PTHR11733:SF164">
    <property type="entry name" value="NEPRILYSIN"/>
    <property type="match status" value="1"/>
</dbReference>
<dbReference type="PRINTS" id="PR00786">
    <property type="entry name" value="NEPRILYSIN"/>
</dbReference>
<dbReference type="PROSITE" id="PS51885">
    <property type="entry name" value="NEPRILYSIN"/>
    <property type="match status" value="1"/>
</dbReference>
<dbReference type="InParanoid" id="E3M1R1"/>
<dbReference type="PANTHER" id="PTHR11733">
    <property type="entry name" value="ZINC METALLOPROTEASE FAMILY M13 NEPRILYSIN-RELATED"/>
    <property type="match status" value="1"/>
</dbReference>
<feature type="transmembrane region" description="Helical" evidence="9">
    <location>
        <begin position="54"/>
        <end position="76"/>
    </location>
</feature>
<evidence type="ECO:0000256" key="1">
    <source>
        <dbReference type="ARBA" id="ARBA00001947"/>
    </source>
</evidence>
<proteinExistence type="inferred from homology"/>
<keyword evidence="9" id="KW-0812">Transmembrane</keyword>
<dbReference type="Proteomes" id="UP000008281">
    <property type="component" value="Unassembled WGS sequence"/>
</dbReference>
<dbReference type="GO" id="GO:0016485">
    <property type="term" value="P:protein processing"/>
    <property type="evidence" value="ECO:0007669"/>
    <property type="project" value="TreeGrafter"/>
</dbReference>
<organism evidence="13">
    <name type="scientific">Caenorhabditis remanei</name>
    <name type="common">Caenorhabditis vulgaris</name>
    <dbReference type="NCBI Taxonomy" id="31234"/>
    <lineage>
        <taxon>Eukaryota</taxon>
        <taxon>Metazoa</taxon>
        <taxon>Ecdysozoa</taxon>
        <taxon>Nematoda</taxon>
        <taxon>Chromadorea</taxon>
        <taxon>Rhabditida</taxon>
        <taxon>Rhabditina</taxon>
        <taxon>Rhabditomorpha</taxon>
        <taxon>Rhabditoidea</taxon>
        <taxon>Rhabditidae</taxon>
        <taxon>Peloderinae</taxon>
        <taxon>Caenorhabditis</taxon>
    </lineage>
</organism>
<keyword evidence="5" id="KW-0378">Hydrolase</keyword>
<evidence type="ECO:0000256" key="4">
    <source>
        <dbReference type="ARBA" id="ARBA00022723"/>
    </source>
</evidence>
<dbReference type="GO" id="GO:0004222">
    <property type="term" value="F:metalloendopeptidase activity"/>
    <property type="evidence" value="ECO:0007669"/>
    <property type="project" value="InterPro"/>
</dbReference>
<feature type="domain" description="Peptidase M13 C-terminal" evidence="10">
    <location>
        <begin position="567"/>
        <end position="767"/>
    </location>
</feature>
<dbReference type="InterPro" id="IPR024079">
    <property type="entry name" value="MetalloPept_cat_dom_sf"/>
</dbReference>
<evidence type="ECO:0000256" key="8">
    <source>
        <dbReference type="SAM" id="MobiDB-lite"/>
    </source>
</evidence>
<feature type="domain" description="Peptidase M13 N-terminal" evidence="11">
    <location>
        <begin position="112"/>
        <end position="500"/>
    </location>
</feature>
<keyword evidence="9" id="KW-0472">Membrane</keyword>
<keyword evidence="4" id="KW-0479">Metal-binding</keyword>
<evidence type="ECO:0000313" key="13">
    <source>
        <dbReference type="Proteomes" id="UP000008281"/>
    </source>
</evidence>
<name>E3M1R1_CAERE</name>
<keyword evidence="9" id="KW-1133">Transmembrane helix</keyword>
<evidence type="ECO:0000256" key="6">
    <source>
        <dbReference type="ARBA" id="ARBA00022833"/>
    </source>
</evidence>
<dbReference type="MEROPS" id="M13.A17"/>
<comment type="similarity">
    <text evidence="2">Belongs to the peptidase M13 family.</text>
</comment>
<gene>
    <name evidence="12" type="ORF">CRE_06365</name>
</gene>
<keyword evidence="7" id="KW-0482">Metalloprotease</keyword>
<dbReference type="EMBL" id="DS268421">
    <property type="protein sequence ID" value="EFO88685.1"/>
    <property type="molecule type" value="Genomic_DNA"/>
</dbReference>
<dbReference type="InterPro" id="IPR000718">
    <property type="entry name" value="Peptidase_M13"/>
</dbReference>
<evidence type="ECO:0000256" key="5">
    <source>
        <dbReference type="ARBA" id="ARBA00022801"/>
    </source>
</evidence>
<dbReference type="Gene3D" id="3.40.390.10">
    <property type="entry name" value="Collagenase (Catalytic Domain)"/>
    <property type="match status" value="1"/>
</dbReference>
<evidence type="ECO:0008006" key="14">
    <source>
        <dbReference type="Google" id="ProtNLM"/>
    </source>
</evidence>
<dbReference type="SUPFAM" id="SSF55486">
    <property type="entry name" value="Metalloproteases ('zincins'), catalytic domain"/>
    <property type="match status" value="1"/>
</dbReference>
<dbReference type="OrthoDB" id="6475849at2759"/>
<dbReference type="CDD" id="cd08662">
    <property type="entry name" value="M13"/>
    <property type="match status" value="1"/>
</dbReference>
<evidence type="ECO:0000256" key="2">
    <source>
        <dbReference type="ARBA" id="ARBA00007357"/>
    </source>
</evidence>
<evidence type="ECO:0000313" key="12">
    <source>
        <dbReference type="EMBL" id="EFO88685.1"/>
    </source>
</evidence>
<keyword evidence="13" id="KW-1185">Reference proteome</keyword>
<accession>E3M1R1</accession>
<evidence type="ECO:0000259" key="10">
    <source>
        <dbReference type="Pfam" id="PF01431"/>
    </source>
</evidence>
<dbReference type="Gene3D" id="1.10.1380.10">
    <property type="entry name" value="Neutral endopeptidase , domain2"/>
    <property type="match status" value="1"/>
</dbReference>
<protein>
    <recommendedName>
        <fullName evidence="14">Peptidase M13 C-terminal domain-containing protein</fullName>
    </recommendedName>
</protein>
<feature type="region of interest" description="Disordered" evidence="8">
    <location>
        <begin position="11"/>
        <end position="43"/>
    </location>
</feature>
<reference evidence="12" key="1">
    <citation type="submission" date="2007-07" db="EMBL/GenBank/DDBJ databases">
        <title>PCAP assembly of the Caenorhabditis remanei genome.</title>
        <authorList>
            <consortium name="The Caenorhabditis remanei Sequencing Consortium"/>
            <person name="Wilson R.K."/>
        </authorList>
    </citation>
    <scope>NUCLEOTIDE SEQUENCE [LARGE SCALE GENOMIC DNA]</scope>
    <source>
        <strain evidence="12">PB4641</strain>
    </source>
</reference>
<dbReference type="OMA" id="PIEMMAR"/>
<evidence type="ECO:0000256" key="3">
    <source>
        <dbReference type="ARBA" id="ARBA00022670"/>
    </source>
</evidence>
<evidence type="ECO:0000259" key="11">
    <source>
        <dbReference type="Pfam" id="PF05649"/>
    </source>
</evidence>